<dbReference type="NCBIfam" id="TIGR03026">
    <property type="entry name" value="NDP-sugDHase"/>
    <property type="match status" value="1"/>
</dbReference>
<dbReference type="AlphaFoldDB" id="A0AAU8N2L2"/>
<dbReference type="InterPro" id="IPR001732">
    <property type="entry name" value="UDP-Glc/GDP-Man_DH_N"/>
</dbReference>
<dbReference type="SUPFAM" id="SSF52413">
    <property type="entry name" value="UDP-glucose/GDP-mannose dehydrogenase C-terminal domain"/>
    <property type="match status" value="1"/>
</dbReference>
<dbReference type="Gene3D" id="3.40.50.720">
    <property type="entry name" value="NAD(P)-binding Rossmann-like Domain"/>
    <property type="match status" value="2"/>
</dbReference>
<dbReference type="InterPro" id="IPR008927">
    <property type="entry name" value="6-PGluconate_DH-like_C_sf"/>
</dbReference>
<dbReference type="Pfam" id="PF03720">
    <property type="entry name" value="UDPG_MGDP_dh_C"/>
    <property type="match status" value="1"/>
</dbReference>
<evidence type="ECO:0000256" key="1">
    <source>
        <dbReference type="ARBA" id="ARBA00004701"/>
    </source>
</evidence>
<dbReference type="InterPro" id="IPR017476">
    <property type="entry name" value="UDP-Glc/GDP-Man"/>
</dbReference>
<dbReference type="PIRSF" id="PIRSF500134">
    <property type="entry name" value="UDPglc_DH_bac"/>
    <property type="match status" value="1"/>
</dbReference>
<dbReference type="InterPro" id="IPR028357">
    <property type="entry name" value="UDPglc_DH_bac"/>
</dbReference>
<dbReference type="SUPFAM" id="SSF51735">
    <property type="entry name" value="NAD(P)-binding Rossmann-fold domains"/>
    <property type="match status" value="1"/>
</dbReference>
<feature type="binding site" evidence="9">
    <location>
        <position position="263"/>
    </location>
    <ligand>
        <name>substrate</name>
    </ligand>
</feature>
<evidence type="ECO:0000256" key="9">
    <source>
        <dbReference type="PIRSR" id="PIRSR500134-2"/>
    </source>
</evidence>
<feature type="binding site" evidence="10">
    <location>
        <position position="269"/>
    </location>
    <ligand>
        <name>NAD(+)</name>
        <dbReference type="ChEBI" id="CHEBI:57540"/>
    </ligand>
</feature>
<feature type="binding site" evidence="9">
    <location>
        <position position="210"/>
    </location>
    <ligand>
        <name>substrate</name>
    </ligand>
</feature>
<evidence type="ECO:0000256" key="2">
    <source>
        <dbReference type="ARBA" id="ARBA00006601"/>
    </source>
</evidence>
<feature type="binding site" evidence="9">
    <location>
        <position position="329"/>
    </location>
    <ligand>
        <name>substrate</name>
    </ligand>
</feature>
<feature type="binding site" evidence="10">
    <location>
        <position position="30"/>
    </location>
    <ligand>
        <name>NAD(+)</name>
        <dbReference type="ChEBI" id="CHEBI:57540"/>
    </ligand>
</feature>
<name>A0AAU8N2L2_9ACTO</name>
<comment type="similarity">
    <text evidence="2 7">Belongs to the UDP-glucose/GDP-mannose dehydrogenase family.</text>
</comment>
<evidence type="ECO:0000256" key="6">
    <source>
        <dbReference type="ARBA" id="ARBA00047473"/>
    </source>
</evidence>
<keyword evidence="4 7" id="KW-0560">Oxidoreductase</keyword>
<dbReference type="InterPro" id="IPR036220">
    <property type="entry name" value="UDP-Glc/GDP-Man_DH_C_sf"/>
</dbReference>
<dbReference type="EMBL" id="CP159989">
    <property type="protein sequence ID" value="XCP81952.1"/>
    <property type="molecule type" value="Genomic_DNA"/>
</dbReference>
<dbReference type="RefSeq" id="WP_366180203.1">
    <property type="nucleotide sequence ID" value="NZ_CP159989.1"/>
</dbReference>
<evidence type="ECO:0000256" key="7">
    <source>
        <dbReference type="PIRNR" id="PIRNR000124"/>
    </source>
</evidence>
<dbReference type="InterPro" id="IPR014026">
    <property type="entry name" value="UDP-Glc/GDP-Man_DH_dimer"/>
</dbReference>
<evidence type="ECO:0000256" key="8">
    <source>
        <dbReference type="PIRSR" id="PIRSR500134-1"/>
    </source>
</evidence>
<evidence type="ECO:0000256" key="5">
    <source>
        <dbReference type="ARBA" id="ARBA00023027"/>
    </source>
</evidence>
<dbReference type="GO" id="GO:0003979">
    <property type="term" value="F:UDP-glucose 6-dehydrogenase activity"/>
    <property type="evidence" value="ECO:0007669"/>
    <property type="project" value="UniProtKB-EC"/>
</dbReference>
<feature type="binding site" evidence="10">
    <location>
        <position position="85"/>
    </location>
    <ligand>
        <name>NAD(+)</name>
        <dbReference type="ChEBI" id="CHEBI:57540"/>
    </ligand>
</feature>
<dbReference type="GO" id="GO:0051287">
    <property type="term" value="F:NAD binding"/>
    <property type="evidence" value="ECO:0007669"/>
    <property type="project" value="InterPro"/>
</dbReference>
<dbReference type="Pfam" id="PF00984">
    <property type="entry name" value="UDPG_MGDP_dh"/>
    <property type="match status" value="1"/>
</dbReference>
<evidence type="ECO:0000259" key="11">
    <source>
        <dbReference type="SMART" id="SM00984"/>
    </source>
</evidence>
<dbReference type="InterPro" id="IPR036291">
    <property type="entry name" value="NAD(P)-bd_dom_sf"/>
</dbReference>
<dbReference type="PANTHER" id="PTHR43750">
    <property type="entry name" value="UDP-GLUCOSE 6-DEHYDROGENASE TUAD"/>
    <property type="match status" value="1"/>
</dbReference>
<feature type="domain" description="UDP-glucose/GDP-mannose dehydrogenase C-terminal" evidence="11">
    <location>
        <begin position="322"/>
        <end position="424"/>
    </location>
</feature>
<dbReference type="PANTHER" id="PTHR43750:SF3">
    <property type="entry name" value="UDP-GLUCOSE 6-DEHYDROGENASE TUAD"/>
    <property type="match status" value="1"/>
</dbReference>
<protein>
    <recommendedName>
        <fullName evidence="3 7">UDP-glucose 6-dehydrogenase</fullName>
        <ecNumber evidence="3 7">1.1.1.22</ecNumber>
    </recommendedName>
</protein>
<keyword evidence="5 7" id="KW-0520">NAD</keyword>
<dbReference type="GO" id="GO:0000271">
    <property type="term" value="P:polysaccharide biosynthetic process"/>
    <property type="evidence" value="ECO:0007669"/>
    <property type="project" value="InterPro"/>
</dbReference>
<feature type="binding site" evidence="10">
    <location>
        <position position="35"/>
    </location>
    <ligand>
        <name>NAD(+)</name>
        <dbReference type="ChEBI" id="CHEBI:57540"/>
    </ligand>
</feature>
<evidence type="ECO:0000256" key="4">
    <source>
        <dbReference type="ARBA" id="ARBA00023002"/>
    </source>
</evidence>
<accession>A0AAU8N2L2</accession>
<feature type="binding site" evidence="9">
    <location>
        <begin position="255"/>
        <end position="259"/>
    </location>
    <ligand>
        <name>substrate</name>
    </ligand>
</feature>
<feature type="binding site" evidence="10">
    <location>
        <position position="336"/>
    </location>
    <ligand>
        <name>NAD(+)</name>
        <dbReference type="ChEBI" id="CHEBI:57540"/>
    </ligand>
</feature>
<dbReference type="SUPFAM" id="SSF48179">
    <property type="entry name" value="6-phosphogluconate dehydrogenase C-terminal domain-like"/>
    <property type="match status" value="1"/>
</dbReference>
<dbReference type="InterPro" id="IPR014027">
    <property type="entry name" value="UDP-Glc/GDP-Man_DH_C"/>
</dbReference>
<dbReference type="SMART" id="SM00984">
    <property type="entry name" value="UDPG_MGDP_dh_C"/>
    <property type="match status" value="1"/>
</dbReference>
<dbReference type="Pfam" id="PF03721">
    <property type="entry name" value="UDPG_MGDP_dh_N"/>
    <property type="match status" value="1"/>
</dbReference>
<comment type="catalytic activity">
    <reaction evidence="6 7">
        <text>UDP-alpha-D-glucose + 2 NAD(+) + H2O = UDP-alpha-D-glucuronate + 2 NADH + 3 H(+)</text>
        <dbReference type="Rhea" id="RHEA:23596"/>
        <dbReference type="ChEBI" id="CHEBI:15377"/>
        <dbReference type="ChEBI" id="CHEBI:15378"/>
        <dbReference type="ChEBI" id="CHEBI:57540"/>
        <dbReference type="ChEBI" id="CHEBI:57945"/>
        <dbReference type="ChEBI" id="CHEBI:58052"/>
        <dbReference type="ChEBI" id="CHEBI:58885"/>
        <dbReference type="EC" id="1.1.1.22"/>
    </reaction>
</comment>
<feature type="binding site" evidence="9">
    <location>
        <begin position="150"/>
        <end position="153"/>
    </location>
    <ligand>
        <name>substrate</name>
    </ligand>
</feature>
<dbReference type="EC" id="1.1.1.22" evidence="3 7"/>
<gene>
    <name evidence="12" type="ORF">ABXS69_08225</name>
</gene>
<organism evidence="12">
    <name type="scientific">Actinomyces timonensis</name>
    <dbReference type="NCBI Taxonomy" id="1288391"/>
    <lineage>
        <taxon>Bacteria</taxon>
        <taxon>Bacillati</taxon>
        <taxon>Actinomycetota</taxon>
        <taxon>Actinomycetes</taxon>
        <taxon>Actinomycetales</taxon>
        <taxon>Actinomycetaceae</taxon>
        <taxon>Actinomyces</taxon>
    </lineage>
</organism>
<evidence type="ECO:0000313" key="12">
    <source>
        <dbReference type="EMBL" id="XCP81952.1"/>
    </source>
</evidence>
<feature type="binding site" evidence="10">
    <location>
        <position position="153"/>
    </location>
    <ligand>
        <name>NAD(+)</name>
        <dbReference type="ChEBI" id="CHEBI:57540"/>
    </ligand>
</feature>
<proteinExistence type="inferred from homology"/>
<dbReference type="PIRSF" id="PIRSF000124">
    <property type="entry name" value="UDPglc_GDPman_dh"/>
    <property type="match status" value="1"/>
</dbReference>
<feature type="binding site" evidence="10">
    <location>
        <position position="124"/>
    </location>
    <ligand>
        <name>NAD(+)</name>
        <dbReference type="ChEBI" id="CHEBI:57540"/>
    </ligand>
</feature>
<sequence>MRISMIGCGYLGAVHAASMAEIGHDVVGIDVDKSRISALAAGTAPFFEPGFEEVLSRNVASGRLRFTTDVSAAEGCQAHFIGVGTPQTPSGAADMTYVDSAVDALAPHLGGFCGGEEIVVGKSTVPVGTAARLAERFEAAGATLVWNPEFLREGFAVKDTLEPDRMVYGLPADPSRAEAAAAVLDEVYGPILATGVKRLVMDYATAELVKVSANSFLAIKISFINAVAQICDAAGGDVTALAEAIGLDARIGHRFLRAGIGFGGGCLPKDIRAFRARAAELGAGEALEILAEADRVNLRARALVLDKARQMLGDGLTGARVAILGAAFKPDSDDMRDSPALEIAGQLAALGARVAITDPQAGAILAEQDREGLEVCATADEALRGADLAVLATEWRQFTSIDPARAASLMRRPNIIDGRNSLDAAAWKEAGFSYTGMGRR</sequence>
<feature type="active site" description="Nucleophile" evidence="8">
    <location>
        <position position="266"/>
    </location>
</feature>
<evidence type="ECO:0000256" key="3">
    <source>
        <dbReference type="ARBA" id="ARBA00012954"/>
    </source>
</evidence>
<comment type="pathway">
    <text evidence="1">Nucleotide-sugar biosynthesis; UDP-alpha-D-glucuronate biosynthesis; UDP-alpha-D-glucuronate from UDP-alpha-D-glucose: step 1/1.</text>
</comment>
<evidence type="ECO:0000256" key="10">
    <source>
        <dbReference type="PIRSR" id="PIRSR500134-3"/>
    </source>
</evidence>
<dbReference type="Gene3D" id="1.20.5.100">
    <property type="entry name" value="Cytochrome c1, transmembrane anchor, C-terminal"/>
    <property type="match status" value="1"/>
</dbReference>
<reference evidence="12" key="1">
    <citation type="submission" date="2024-05" db="EMBL/GenBank/DDBJ databases">
        <title>Draft genome assemblies of 36 bacteria isolated from hibernating arctic ground squirrels.</title>
        <authorList>
            <person name="McKee H."/>
            <person name="Mullen L."/>
            <person name="Drown D.M."/>
            <person name="Duddleston K.N."/>
        </authorList>
    </citation>
    <scope>NUCLEOTIDE SEQUENCE</scope>
    <source>
        <strain evidence="12">AR004</strain>
    </source>
</reference>